<dbReference type="InterPro" id="IPR003660">
    <property type="entry name" value="HAMP_dom"/>
</dbReference>
<dbReference type="GO" id="GO:0005886">
    <property type="term" value="C:plasma membrane"/>
    <property type="evidence" value="ECO:0007669"/>
    <property type="project" value="UniProtKB-SubCell"/>
</dbReference>
<evidence type="ECO:0000256" key="7">
    <source>
        <dbReference type="ARBA" id="ARBA00022692"/>
    </source>
</evidence>
<evidence type="ECO:0000256" key="11">
    <source>
        <dbReference type="ARBA" id="ARBA00022989"/>
    </source>
</evidence>
<comment type="subcellular location">
    <subcellularLocation>
        <location evidence="2">Cell membrane</location>
        <topology evidence="2">Multi-pass membrane protein</topology>
    </subcellularLocation>
</comment>
<evidence type="ECO:0000256" key="4">
    <source>
        <dbReference type="ARBA" id="ARBA00022475"/>
    </source>
</evidence>
<comment type="catalytic activity">
    <reaction evidence="1">
        <text>ATP + protein L-histidine = ADP + protein N-phospho-L-histidine.</text>
        <dbReference type="EC" id="2.7.13.3"/>
    </reaction>
</comment>
<feature type="transmembrane region" description="Helical" evidence="14">
    <location>
        <begin position="158"/>
        <end position="180"/>
    </location>
</feature>
<dbReference type="InterPro" id="IPR005467">
    <property type="entry name" value="His_kinase_dom"/>
</dbReference>
<evidence type="ECO:0000256" key="9">
    <source>
        <dbReference type="ARBA" id="ARBA00022777"/>
    </source>
</evidence>
<keyword evidence="11 14" id="KW-1133">Transmembrane helix</keyword>
<dbReference type="CDD" id="cd06225">
    <property type="entry name" value="HAMP"/>
    <property type="match status" value="1"/>
</dbReference>
<comment type="caution">
    <text evidence="15">The sequence shown here is derived from an EMBL/GenBank/DDBJ whole genome shotgun (WGS) entry which is preliminary data.</text>
</comment>
<evidence type="ECO:0000256" key="1">
    <source>
        <dbReference type="ARBA" id="ARBA00000085"/>
    </source>
</evidence>
<dbReference type="GO" id="GO:0000155">
    <property type="term" value="F:phosphorelay sensor kinase activity"/>
    <property type="evidence" value="ECO:0007669"/>
    <property type="project" value="InterPro"/>
</dbReference>
<dbReference type="PROSITE" id="PS50109">
    <property type="entry name" value="HIS_KIN"/>
    <property type="match status" value="1"/>
</dbReference>
<dbReference type="InterPro" id="IPR036890">
    <property type="entry name" value="HATPase_C_sf"/>
</dbReference>
<evidence type="ECO:0000313" key="15">
    <source>
        <dbReference type="EMBL" id="OUM48390.1"/>
    </source>
</evidence>
<dbReference type="EMBL" id="MWPX01000013">
    <property type="protein sequence ID" value="OUM48390.1"/>
    <property type="molecule type" value="Genomic_DNA"/>
</dbReference>
<reference evidence="15 16" key="1">
    <citation type="submission" date="2017-02" db="EMBL/GenBank/DDBJ databases">
        <title>Bacillus pseudomycoides isolate FSL K6-0042.</title>
        <authorList>
            <person name="Kovac J."/>
        </authorList>
    </citation>
    <scope>NUCLEOTIDE SEQUENCE [LARGE SCALE GENOMIC DNA]</scope>
    <source>
        <strain evidence="15 16">FSL K6-0042</strain>
    </source>
</reference>
<gene>
    <name evidence="15" type="ORF">BW425_13390</name>
</gene>
<dbReference type="InterPro" id="IPR036097">
    <property type="entry name" value="HisK_dim/P_sf"/>
</dbReference>
<dbReference type="AlphaFoldDB" id="A0A1Y3MIW4"/>
<dbReference type="SMART" id="SM00387">
    <property type="entry name" value="HATPase_c"/>
    <property type="match status" value="1"/>
</dbReference>
<dbReference type="Proteomes" id="UP000195321">
    <property type="component" value="Unassembled WGS sequence"/>
</dbReference>
<dbReference type="Pfam" id="PF02518">
    <property type="entry name" value="HATPase_c"/>
    <property type="match status" value="1"/>
</dbReference>
<feature type="transmembrane region" description="Helical" evidence="14">
    <location>
        <begin position="12"/>
        <end position="31"/>
    </location>
</feature>
<evidence type="ECO:0000256" key="8">
    <source>
        <dbReference type="ARBA" id="ARBA00022741"/>
    </source>
</evidence>
<keyword evidence="9 15" id="KW-0418">Kinase</keyword>
<dbReference type="InterPro" id="IPR003594">
    <property type="entry name" value="HATPase_dom"/>
</dbReference>
<dbReference type="InterPro" id="IPR003661">
    <property type="entry name" value="HisK_dim/P_dom"/>
</dbReference>
<evidence type="ECO:0000256" key="2">
    <source>
        <dbReference type="ARBA" id="ARBA00004651"/>
    </source>
</evidence>
<keyword evidence="13 14" id="KW-0472">Membrane</keyword>
<dbReference type="Pfam" id="PF00672">
    <property type="entry name" value="HAMP"/>
    <property type="match status" value="1"/>
</dbReference>
<organism evidence="15 16">
    <name type="scientific">Bacillus pseudomycoides</name>
    <dbReference type="NCBI Taxonomy" id="64104"/>
    <lineage>
        <taxon>Bacteria</taxon>
        <taxon>Bacillati</taxon>
        <taxon>Bacillota</taxon>
        <taxon>Bacilli</taxon>
        <taxon>Bacillales</taxon>
        <taxon>Bacillaceae</taxon>
        <taxon>Bacillus</taxon>
        <taxon>Bacillus cereus group</taxon>
    </lineage>
</organism>
<dbReference type="SMART" id="SM00304">
    <property type="entry name" value="HAMP"/>
    <property type="match status" value="1"/>
</dbReference>
<dbReference type="SUPFAM" id="SSF47384">
    <property type="entry name" value="Homodimeric domain of signal transducing histidine kinase"/>
    <property type="match status" value="1"/>
</dbReference>
<evidence type="ECO:0000256" key="10">
    <source>
        <dbReference type="ARBA" id="ARBA00022840"/>
    </source>
</evidence>
<evidence type="ECO:0000256" key="3">
    <source>
        <dbReference type="ARBA" id="ARBA00012438"/>
    </source>
</evidence>
<dbReference type="Gene3D" id="3.30.565.10">
    <property type="entry name" value="Histidine kinase-like ATPase, C-terminal domain"/>
    <property type="match status" value="1"/>
</dbReference>
<dbReference type="SUPFAM" id="SSF55874">
    <property type="entry name" value="ATPase domain of HSP90 chaperone/DNA topoisomerase II/histidine kinase"/>
    <property type="match status" value="1"/>
</dbReference>
<dbReference type="PANTHER" id="PTHR45528">
    <property type="entry name" value="SENSOR HISTIDINE KINASE CPXA"/>
    <property type="match status" value="1"/>
</dbReference>
<proteinExistence type="predicted"/>
<dbReference type="Gene3D" id="6.10.340.10">
    <property type="match status" value="1"/>
</dbReference>
<sequence>MNIRRSLVTKYLLLILASLFMWPILPAIYYLPDILLKQDTIHEPLEIEKMWEHEAEQLNEANENTINEKLGKIQGHYPKAELFWVDKAGKTHVINQRIVEIPDQWTPLNLINYLDRKKQQDIFTVTATIGKDGEQGFMVFHIQKSITTLAIQPVNGDLFLILIIFVVGVSIVVVSLLFFLGIRKRLVQLQSAMSDTVNDGIPDKVTVNNSDEIGQLEKAFNRMIDQLKDSRKREKEEEYLRKQLIANISHDLRTPLTVIRQHAYSIQNNPSSLKATASVQIIVNKLNDVGKLLENLLTYTLLSAGKYPLEKTNIDVIEELRNAVAEWYPVFEKEGFEVNVHLADCSLIWQVDPLWLRSIFDNLFQNVIRHARSGGYICVETIDRDGDLFMVIRDKGRGMEHHSEAKGAGIGLSIVSLMTREMDVFWEVSSSPQGTWHYLRQKLN</sequence>
<evidence type="ECO:0000256" key="12">
    <source>
        <dbReference type="ARBA" id="ARBA00023012"/>
    </source>
</evidence>
<dbReference type="SUPFAM" id="SSF158472">
    <property type="entry name" value="HAMP domain-like"/>
    <property type="match status" value="1"/>
</dbReference>
<keyword evidence="8" id="KW-0547">Nucleotide-binding</keyword>
<dbReference type="InterPro" id="IPR050398">
    <property type="entry name" value="HssS/ArlS-like"/>
</dbReference>
<evidence type="ECO:0000256" key="14">
    <source>
        <dbReference type="SAM" id="Phobius"/>
    </source>
</evidence>
<keyword evidence="7 14" id="KW-0812">Transmembrane</keyword>
<dbReference type="PROSITE" id="PS50885">
    <property type="entry name" value="HAMP"/>
    <property type="match status" value="1"/>
</dbReference>
<dbReference type="PANTHER" id="PTHR45528:SF9">
    <property type="entry name" value="SENSOR HISTIDINE KINASE YBDK"/>
    <property type="match status" value="1"/>
</dbReference>
<accession>A0A1Y3MIW4</accession>
<evidence type="ECO:0000256" key="6">
    <source>
        <dbReference type="ARBA" id="ARBA00022679"/>
    </source>
</evidence>
<dbReference type="CDD" id="cd00082">
    <property type="entry name" value="HisKA"/>
    <property type="match status" value="1"/>
</dbReference>
<dbReference type="Pfam" id="PF00512">
    <property type="entry name" value="HisKA"/>
    <property type="match status" value="1"/>
</dbReference>
<keyword evidence="4" id="KW-1003">Cell membrane</keyword>
<keyword evidence="6" id="KW-0808">Transferase</keyword>
<protein>
    <recommendedName>
        <fullName evidence="3">histidine kinase</fullName>
        <ecNumber evidence="3">2.7.13.3</ecNumber>
    </recommendedName>
</protein>
<dbReference type="Gene3D" id="1.10.287.130">
    <property type="match status" value="1"/>
</dbReference>
<keyword evidence="5" id="KW-0597">Phosphoprotein</keyword>
<evidence type="ECO:0000313" key="16">
    <source>
        <dbReference type="Proteomes" id="UP000195321"/>
    </source>
</evidence>
<evidence type="ECO:0000256" key="13">
    <source>
        <dbReference type="ARBA" id="ARBA00023136"/>
    </source>
</evidence>
<dbReference type="GO" id="GO:0005524">
    <property type="term" value="F:ATP binding"/>
    <property type="evidence" value="ECO:0007669"/>
    <property type="project" value="UniProtKB-KW"/>
</dbReference>
<keyword evidence="10" id="KW-0067">ATP-binding</keyword>
<name>A0A1Y3MIW4_9BACI</name>
<dbReference type="SMART" id="SM00388">
    <property type="entry name" value="HisKA"/>
    <property type="match status" value="1"/>
</dbReference>
<evidence type="ECO:0000256" key="5">
    <source>
        <dbReference type="ARBA" id="ARBA00022553"/>
    </source>
</evidence>
<dbReference type="EC" id="2.7.13.3" evidence="3"/>
<dbReference type="RefSeq" id="WP_016113683.1">
    <property type="nucleotide sequence ID" value="NZ_NUCR01000084.1"/>
</dbReference>
<keyword evidence="12" id="KW-0902">Two-component regulatory system</keyword>